<dbReference type="AlphaFoldDB" id="A0A9P0VN98"/>
<reference evidence="2" key="1">
    <citation type="submission" date="2022-03" db="EMBL/GenBank/DDBJ databases">
        <authorList>
            <person name="Sayadi A."/>
        </authorList>
    </citation>
    <scope>NUCLEOTIDE SEQUENCE</scope>
</reference>
<feature type="region of interest" description="Disordered" evidence="1">
    <location>
        <begin position="1"/>
        <end position="27"/>
    </location>
</feature>
<feature type="compositionally biased region" description="Basic and acidic residues" evidence="1">
    <location>
        <begin position="1"/>
        <end position="25"/>
    </location>
</feature>
<dbReference type="Proteomes" id="UP001152888">
    <property type="component" value="Unassembled WGS sequence"/>
</dbReference>
<dbReference type="OrthoDB" id="5946974at2759"/>
<organism evidence="2 3">
    <name type="scientific">Acanthoscelides obtectus</name>
    <name type="common">Bean weevil</name>
    <name type="synonym">Bruchus obtectus</name>
    <dbReference type="NCBI Taxonomy" id="200917"/>
    <lineage>
        <taxon>Eukaryota</taxon>
        <taxon>Metazoa</taxon>
        <taxon>Ecdysozoa</taxon>
        <taxon>Arthropoda</taxon>
        <taxon>Hexapoda</taxon>
        <taxon>Insecta</taxon>
        <taxon>Pterygota</taxon>
        <taxon>Neoptera</taxon>
        <taxon>Endopterygota</taxon>
        <taxon>Coleoptera</taxon>
        <taxon>Polyphaga</taxon>
        <taxon>Cucujiformia</taxon>
        <taxon>Chrysomeloidea</taxon>
        <taxon>Chrysomelidae</taxon>
        <taxon>Bruchinae</taxon>
        <taxon>Bruchini</taxon>
        <taxon>Acanthoscelides</taxon>
    </lineage>
</organism>
<gene>
    <name evidence="2" type="ORF">ACAOBT_LOCUS35249</name>
</gene>
<evidence type="ECO:0000313" key="2">
    <source>
        <dbReference type="EMBL" id="CAH2016248.1"/>
    </source>
</evidence>
<protein>
    <submittedName>
        <fullName evidence="2">Uncharacterized protein</fullName>
    </submittedName>
</protein>
<feature type="compositionally biased region" description="Basic residues" evidence="1">
    <location>
        <begin position="112"/>
        <end position="122"/>
    </location>
</feature>
<proteinExistence type="predicted"/>
<sequence>MRLELEKEREQMRQDKKDHQQHLGGEHGVFCDPSAGAALASGWTITDSSAAMPSDHNDSNNLGVGVNKYGCVQNGDTSGSGLVPGGASFAMDNINYAAATVSSNGGDSTNQHNHHHQHHHQHQSGYSNLPDRADSLDLYTFRENCYGDDGHADHRKNFHFVQDPRFPHTFNSYPTPSASGQYATQPYSANFGEFSSAFGPYAYTQQPLDGDGFQPQATYEQQHHFNAERFSSGECAVQSNGKLESFTDMLNGRYIYPNYETESTSFTNLESSSTANCNANPGDRQDKFNGNLTNSGTSVNASTSENTEECEENFGEIIKKSIVETVSA</sequence>
<feature type="region of interest" description="Disordered" evidence="1">
    <location>
        <begin position="102"/>
        <end position="129"/>
    </location>
</feature>
<evidence type="ECO:0000313" key="3">
    <source>
        <dbReference type="Proteomes" id="UP001152888"/>
    </source>
</evidence>
<feature type="compositionally biased region" description="Polar residues" evidence="1">
    <location>
        <begin position="288"/>
        <end position="301"/>
    </location>
</feature>
<keyword evidence="3" id="KW-1185">Reference proteome</keyword>
<name>A0A9P0VN98_ACAOB</name>
<feature type="region of interest" description="Disordered" evidence="1">
    <location>
        <begin position="272"/>
        <end position="307"/>
    </location>
</feature>
<comment type="caution">
    <text evidence="2">The sequence shown here is derived from an EMBL/GenBank/DDBJ whole genome shotgun (WGS) entry which is preliminary data.</text>
</comment>
<evidence type="ECO:0000256" key="1">
    <source>
        <dbReference type="SAM" id="MobiDB-lite"/>
    </source>
</evidence>
<dbReference type="EMBL" id="CAKOFQ010008852">
    <property type="protein sequence ID" value="CAH2016248.1"/>
    <property type="molecule type" value="Genomic_DNA"/>
</dbReference>
<accession>A0A9P0VN98</accession>